<dbReference type="SUPFAM" id="SSF89392">
    <property type="entry name" value="Prokaryotic lipoproteins and lipoprotein localization factors"/>
    <property type="match status" value="1"/>
</dbReference>
<organism evidence="1 2">
    <name type="scientific">Phytoactinopolyspora mesophila</name>
    <dbReference type="NCBI Taxonomy" id="2650750"/>
    <lineage>
        <taxon>Bacteria</taxon>
        <taxon>Bacillati</taxon>
        <taxon>Actinomycetota</taxon>
        <taxon>Actinomycetes</taxon>
        <taxon>Jiangellales</taxon>
        <taxon>Jiangellaceae</taxon>
        <taxon>Phytoactinopolyspora</taxon>
    </lineage>
</organism>
<dbReference type="Gene3D" id="2.50.20.10">
    <property type="entry name" value="Lipoprotein localisation LolA/LolB/LppX"/>
    <property type="match status" value="1"/>
</dbReference>
<sequence>MATRTFRSAFFSSSKLPWTVPLTIASVVLATAVAVPMIADADSELPERSAGELLVGLAESGDVPLAGTIVHSADVGIPELPSMAGATSSPLALLSGATSARVWFSDESTYRLALYGDLAETDLIRQGDDVWYWNSDQNVVMHQTVAELEDAKEQHPDRKPMAELPTNVLAELALRFVEPTTDIEVDGTATVAGRAAYELVASPKDDRSLIGSVRVAIDGEYGVPLRVRIFSADGGDPAVEVGFTSVSFDEPDQSVFEFTPPPGATVEEFDLGWLAAHPEGEPAEEELDAELIEDQWMSVLVVSGFDLDSLTAHIDDLMAGTDEFGDLSGLVEAFMAEMQPVSGAYGTGLGFESRLFSALWLNDGRLLLGAVGLDVLEEKAM</sequence>
<keyword evidence="2" id="KW-1185">Reference proteome</keyword>
<name>A0A7K3LZ60_9ACTN</name>
<protein>
    <submittedName>
        <fullName evidence="1">DUF2092 domain-containing protein</fullName>
    </submittedName>
</protein>
<dbReference type="PANTHER" id="PTHR37507:SF2">
    <property type="entry name" value="SPORULATION PROTEIN YDCC"/>
    <property type="match status" value="1"/>
</dbReference>
<evidence type="ECO:0000313" key="2">
    <source>
        <dbReference type="Proteomes" id="UP000460435"/>
    </source>
</evidence>
<accession>A0A7K3LZ60</accession>
<dbReference type="Proteomes" id="UP000460435">
    <property type="component" value="Unassembled WGS sequence"/>
</dbReference>
<comment type="caution">
    <text evidence="1">The sequence shown here is derived from an EMBL/GenBank/DDBJ whole genome shotgun (WGS) entry which is preliminary data.</text>
</comment>
<dbReference type="PANTHER" id="PTHR37507">
    <property type="entry name" value="SPORULATION PROTEIN YDCC"/>
    <property type="match status" value="1"/>
</dbReference>
<proteinExistence type="predicted"/>
<dbReference type="RefSeq" id="WP_162448920.1">
    <property type="nucleotide sequence ID" value="NZ_WLZY01000001.1"/>
</dbReference>
<evidence type="ECO:0000313" key="1">
    <source>
        <dbReference type="EMBL" id="NDL56315.1"/>
    </source>
</evidence>
<dbReference type="InterPro" id="IPR029046">
    <property type="entry name" value="LolA/LolB/LppX"/>
</dbReference>
<gene>
    <name evidence="1" type="ORF">F7O44_04435</name>
</gene>
<dbReference type="EMBL" id="WLZY01000001">
    <property type="protein sequence ID" value="NDL56315.1"/>
    <property type="molecule type" value="Genomic_DNA"/>
</dbReference>
<dbReference type="AlphaFoldDB" id="A0A7K3LZ60"/>
<dbReference type="InterPro" id="IPR052944">
    <property type="entry name" value="Sporulation_related"/>
</dbReference>
<reference evidence="1 2" key="1">
    <citation type="submission" date="2019-11" db="EMBL/GenBank/DDBJ databases">
        <authorList>
            <person name="Li X.-J."/>
            <person name="Feng X.-M."/>
        </authorList>
    </citation>
    <scope>NUCLEOTIDE SEQUENCE [LARGE SCALE GENOMIC DNA]</scope>
    <source>
        <strain evidence="1 2">XMNu-373</strain>
    </source>
</reference>